<protein>
    <recommendedName>
        <fullName evidence="5">Crystaline entomocidal protoxin</fullName>
    </recommendedName>
</protein>
<dbReference type="Gene3D" id="1.20.190.10">
    <property type="entry name" value="Pesticidal crystal protein, N-terminal domain"/>
    <property type="match status" value="1"/>
</dbReference>
<feature type="domain" description="Pesticidal crystal protein" evidence="8">
    <location>
        <begin position="529"/>
        <end position="673"/>
    </location>
</feature>
<comment type="similarity">
    <text evidence="1">Belongs to the delta endotoxin family.</text>
</comment>
<dbReference type="InterPro" id="IPR048645">
    <property type="entry name" value="Cry1Ac-like_dom-VII"/>
</dbReference>
<feature type="region of interest" description="Disordered" evidence="6">
    <location>
        <begin position="1"/>
        <end position="25"/>
    </location>
</feature>
<dbReference type="GO" id="GO:0001907">
    <property type="term" value="P:symbiont-mediated killing of host cell"/>
    <property type="evidence" value="ECO:0007669"/>
    <property type="project" value="InterPro"/>
</dbReference>
<evidence type="ECO:0000259" key="10">
    <source>
        <dbReference type="Pfam" id="PF17997"/>
    </source>
</evidence>
<dbReference type="SUPFAM" id="SSF51096">
    <property type="entry name" value="delta-Endotoxin (insectocide), middle domain"/>
    <property type="match status" value="1"/>
</dbReference>
<dbReference type="InterPro" id="IPR036716">
    <property type="entry name" value="Pest_crys_N_sf"/>
</dbReference>
<dbReference type="InterPro" id="IPR008979">
    <property type="entry name" value="Galactose-bd-like_sf"/>
</dbReference>
<dbReference type="AlphaFoldDB" id="A8R0S5"/>
<dbReference type="Gene3D" id="2.100.10.10">
    <property type="entry name" value="Pesticidal crystal protein, central domain"/>
    <property type="match status" value="1"/>
</dbReference>
<dbReference type="GO" id="GO:0005102">
    <property type="term" value="F:signaling receptor binding"/>
    <property type="evidence" value="ECO:0007669"/>
    <property type="project" value="InterPro"/>
</dbReference>
<feature type="domain" description="Pesticidal crystal protein Cry" evidence="10">
    <location>
        <begin position="759"/>
        <end position="931"/>
    </location>
</feature>
<evidence type="ECO:0000256" key="5">
    <source>
        <dbReference type="ARBA" id="ARBA00029653"/>
    </source>
</evidence>
<dbReference type="Pfam" id="PF03944">
    <property type="entry name" value="Endotoxin_C"/>
    <property type="match status" value="1"/>
</dbReference>
<dbReference type="InterPro" id="IPR036399">
    <property type="entry name" value="Pest_cryst_cen_dom_sf"/>
</dbReference>
<sequence length="1174" mass="131972">MSPNNQNEYEILDASSSTSVSDSSVRYPLANDQTTTLQNMNYKDCLRMSEGENPELFGNPETFISSSTVQTGIGIVGQVLGALGVPFAGQIASFYSFIVGQLWPSSTVSVWEMIMKQVEDLIDQKITDSVRKTALAGLQGLGDGLDVYQKSLKNWLENRNDTRARSVVVTQYIALELDFVAKIPSFAISGQEVPLLSVYAQAANLHLLLLRDASIFGAEWGFTPGEISTFYDRQVTRTAQYSDYCVKWYNTGLDKLKGTNAASWLKYHQFRREMTLLVLDLVALFPNYDTRTYPIETTAQLTREVYTDPIVFNRETSGGFCRRWSLNSDISFSEVESAVIRSPHLFDILSEIEFYTTRAGLPLNNTEYLEYWVGHSIKYKNTNASSALERNYGTITSNKIKYYDLANKDIFQVRSLGADLANYYAQVYGVPYASFTLLDKNTGSGSVGGFTYSKPHTTMQVCTQNYNTIDEIPPENEPLSRGYSHRLSHITSYSFSKIASSPARYGNLPVFAWTHRSADVTNTVYSDKITQIPVVKGIDLGSTSTIVNFEYNGGSIVKDTKSSTHNNSLSRIVSLMIKTEDPNPNSRSLYRIRVKYAADVPGTFRLHIQNTSPVTVPFTATMSGTNLQYSSFKYIEYIGYFNNREVGFSIESSTSQGRTRNVYIDKIEFIPVDATYIAEEDLEVAKKAVNGLFTNTKDALQTSVTDYQVNQAANLVECLSDELYPNEKRMLWDAVKEAKRLVQARNLLQDTGFNRINRENGWTGSTGIEIVEGDVLFKDRSLRLTSAREIDTETYPTYLYQQIDESLLKPYTRYKLKGFIGSSQDLEIKLIRHRANQIVKNVPDNLLPDVLPVNSCGGIDRCSEQQYVDANLALENNGENGNMSSDSHAFSFHIDTGEIDLNENTGIWVVFKIPTTNGYATLGNFELVEEGPLSGETLERAQQQEQQWQDKMARKRGASEKAYYAAKQAIDRLFADYQDQKLNSGVEMSDMLAAQNLVQSIPYVYNDALPEIPGMNYTSFTELTNRLQQAWNLYDLRNAIPNGDFRNGLSDWNATSDVNVQQLSDTSVLVIPNWNSQVSQQFTVQPNYRYVLRVTARKEGVGDGYVIIRDGANQTETLTFNICDDDTGVLSADQTSYITKTVEFTPSTEQVWIDMSETEGVFNIESVELVLEEE</sequence>
<dbReference type="Gene3D" id="2.60.120.260">
    <property type="entry name" value="Galactose-binding domain-like"/>
    <property type="match status" value="2"/>
</dbReference>
<reference evidence="12" key="1">
    <citation type="journal article" date="2008" name="J. Invertebr. Pathol.">
        <title>Discovery of a novel Bacillus thuringiensis Cry8D protein and the unique toxicity of the Cry8D-class proteins against scarab beetles.</title>
        <authorList>
            <person name="Yamaguchi T."/>
            <person name="Sahara K."/>
            <person name="Bando H."/>
            <person name="Asano S."/>
        </authorList>
    </citation>
    <scope>NUCLEOTIDE SEQUENCE</scope>
    <source>
        <strain evidence="12">BBT2-5</strain>
    </source>
</reference>
<evidence type="ECO:0000313" key="12">
    <source>
        <dbReference type="EMBL" id="BAF93483.1"/>
    </source>
</evidence>
<evidence type="ECO:0000256" key="3">
    <source>
        <dbReference type="ARBA" id="ARBA00022969"/>
    </source>
</evidence>
<dbReference type="InterPro" id="IPR005639">
    <property type="entry name" value="Pest_crys_dom_I"/>
</dbReference>
<feature type="domain" description="Cry1Ac-like" evidence="11">
    <location>
        <begin position="1044"/>
        <end position="1121"/>
    </location>
</feature>
<dbReference type="SUPFAM" id="SSF56849">
    <property type="entry name" value="delta-Endotoxin (insectocide), N-terminal domain"/>
    <property type="match status" value="1"/>
</dbReference>
<dbReference type="SUPFAM" id="SSF49785">
    <property type="entry name" value="Galactose-binding domain-like"/>
    <property type="match status" value="2"/>
</dbReference>
<accession>A8R0S5</accession>
<evidence type="ECO:0000259" key="8">
    <source>
        <dbReference type="Pfam" id="PF03944"/>
    </source>
</evidence>
<evidence type="ECO:0000259" key="11">
    <source>
        <dbReference type="Pfam" id="PF21463"/>
    </source>
</evidence>
<dbReference type="Pfam" id="PF00555">
    <property type="entry name" value="Endotoxin_M"/>
    <property type="match status" value="1"/>
</dbReference>
<dbReference type="Pfam" id="PF21463">
    <property type="entry name" value="Cry1Ac_dom-VII"/>
    <property type="match status" value="1"/>
</dbReference>
<evidence type="ECO:0000256" key="2">
    <source>
        <dbReference type="ARBA" id="ARBA00022656"/>
    </source>
</evidence>
<dbReference type="GO" id="GO:0030435">
    <property type="term" value="P:sporulation resulting in formation of a cellular spore"/>
    <property type="evidence" value="ECO:0007669"/>
    <property type="project" value="UniProtKB-KW"/>
</dbReference>
<organism evidence="12">
    <name type="scientific">Bacillus thuringiensis</name>
    <dbReference type="NCBI Taxonomy" id="1428"/>
    <lineage>
        <taxon>Bacteria</taxon>
        <taxon>Bacillati</taxon>
        <taxon>Bacillota</taxon>
        <taxon>Bacilli</taxon>
        <taxon>Bacillales</taxon>
        <taxon>Bacillaceae</taxon>
        <taxon>Bacillus</taxon>
        <taxon>Bacillus cereus group</taxon>
    </lineage>
</organism>
<name>A8R0S5_BACTU</name>
<proteinExistence type="inferred from homology"/>
<evidence type="ECO:0000259" key="9">
    <source>
        <dbReference type="Pfam" id="PF03945"/>
    </source>
</evidence>
<evidence type="ECO:0000256" key="1">
    <source>
        <dbReference type="ARBA" id="ARBA00007819"/>
    </source>
</evidence>
<feature type="compositionally biased region" description="Low complexity" evidence="6">
    <location>
        <begin position="15"/>
        <end position="25"/>
    </location>
</feature>
<dbReference type="EMBL" id="AB303980">
    <property type="protein sequence ID" value="BAF93483.1"/>
    <property type="molecule type" value="Genomic_DNA"/>
</dbReference>
<dbReference type="InterPro" id="IPR041587">
    <property type="entry name" value="Cry_V"/>
</dbReference>
<dbReference type="Pfam" id="PF03945">
    <property type="entry name" value="Endotoxin_N"/>
    <property type="match status" value="1"/>
</dbReference>
<dbReference type="InterPro" id="IPR038979">
    <property type="entry name" value="Pest_crys"/>
</dbReference>
<keyword evidence="4" id="KW-0843">Virulence</keyword>
<feature type="domain" description="Pesticidal crystal protein" evidence="7">
    <location>
        <begin position="297"/>
        <end position="519"/>
    </location>
</feature>
<dbReference type="InterPro" id="IPR005638">
    <property type="entry name" value="Pest_crys_dom-III"/>
</dbReference>
<dbReference type="PANTHER" id="PTHR37003">
    <property type="entry name" value="ENDOTOXIN_N DOMAIN-CONTAINING PROTEIN-RELATED"/>
    <property type="match status" value="1"/>
</dbReference>
<gene>
    <name evidence="12" type="primary">cry8Dlike</name>
</gene>
<dbReference type="GO" id="GO:0090729">
    <property type="term" value="F:toxin activity"/>
    <property type="evidence" value="ECO:0007669"/>
    <property type="project" value="UniProtKB-KW"/>
</dbReference>
<evidence type="ECO:0000259" key="7">
    <source>
        <dbReference type="Pfam" id="PF00555"/>
    </source>
</evidence>
<keyword evidence="2" id="KW-0800">Toxin</keyword>
<evidence type="ECO:0000256" key="6">
    <source>
        <dbReference type="SAM" id="MobiDB-lite"/>
    </source>
</evidence>
<feature type="domain" description="Pesticidal crystal protein" evidence="9">
    <location>
        <begin position="84"/>
        <end position="289"/>
    </location>
</feature>
<dbReference type="PANTHER" id="PTHR37003:SF2">
    <property type="entry name" value="PESTICIDAL CRYSTAL PROTEIN N-TERMINAL DOMAIN-CONTAINING PROTEIN"/>
    <property type="match status" value="1"/>
</dbReference>
<dbReference type="CDD" id="cd04085">
    <property type="entry name" value="delta_endotoxin_C"/>
    <property type="match status" value="1"/>
</dbReference>
<dbReference type="Pfam" id="PF17997">
    <property type="entry name" value="Cry1Ac_D5"/>
    <property type="match status" value="1"/>
</dbReference>
<keyword evidence="3" id="KW-0749">Sporulation</keyword>
<evidence type="ECO:0000256" key="4">
    <source>
        <dbReference type="ARBA" id="ARBA00023026"/>
    </source>
</evidence>
<dbReference type="InterPro" id="IPR001178">
    <property type="entry name" value="Pest_cryst_dom_II"/>
</dbReference>